<accession>A0ABT7K997</accession>
<name>A0ABT7K997_9HYPH</name>
<gene>
    <name evidence="1" type="ORF">PY650_05915</name>
</gene>
<evidence type="ECO:0000313" key="1">
    <source>
        <dbReference type="EMBL" id="MDL2405196.1"/>
    </source>
</evidence>
<dbReference type="RefSeq" id="WP_285878104.1">
    <property type="nucleotide sequence ID" value="NZ_JARFYN010000005.1"/>
</dbReference>
<dbReference type="Proteomes" id="UP001172630">
    <property type="component" value="Unassembled WGS sequence"/>
</dbReference>
<dbReference type="EMBL" id="JARFYN010000005">
    <property type="protein sequence ID" value="MDL2405196.1"/>
    <property type="molecule type" value="Genomic_DNA"/>
</dbReference>
<organism evidence="1 2">
    <name type="scientific">Rhizobium calliandrae</name>
    <dbReference type="NCBI Taxonomy" id="1312182"/>
    <lineage>
        <taxon>Bacteria</taxon>
        <taxon>Pseudomonadati</taxon>
        <taxon>Pseudomonadota</taxon>
        <taxon>Alphaproteobacteria</taxon>
        <taxon>Hyphomicrobiales</taxon>
        <taxon>Rhizobiaceae</taxon>
        <taxon>Rhizobium/Agrobacterium group</taxon>
        <taxon>Rhizobium</taxon>
    </lineage>
</organism>
<proteinExistence type="predicted"/>
<keyword evidence="2" id="KW-1185">Reference proteome</keyword>
<protein>
    <submittedName>
        <fullName evidence="1">TIGR04255 family protein</fullName>
    </submittedName>
</protein>
<evidence type="ECO:0000313" key="2">
    <source>
        <dbReference type="Proteomes" id="UP001172630"/>
    </source>
</evidence>
<sequence length="246" mass="28488">MTGYAKPPVIEAMIELVPVERFSDREMQRVAKKLEGKYSRLEELADYDVQIRVYGKSATPEISSRREWYRLFSADGADVAIVNRKSFVASRLAPYTHWHYLLSNFERNLDIMEKITGVRQWERMGVRYINRIDVPSQTGDPVDIKEYLNIYPAAPSFLSENWAAEATRLEVSDQETGMLVIVNCVRSDPVLLKHQSLILDIDIVENRDIPLKRELLMDKFALTQQLKNKVFESLITDKSRTLFNAK</sequence>
<reference evidence="1" key="1">
    <citation type="submission" date="2023-06" db="EMBL/GenBank/DDBJ databases">
        <title>Phylogenetic Diversity of Rhizobium strains.</title>
        <authorList>
            <person name="Moura F.T."/>
            <person name="Helene L.C.F."/>
            <person name="Hungria M."/>
        </authorList>
    </citation>
    <scope>NUCLEOTIDE SEQUENCE</scope>
    <source>
        <strain evidence="1">CCGE524</strain>
    </source>
</reference>
<dbReference type="NCBIfam" id="TIGR04255">
    <property type="entry name" value="sporadTIGR04255"/>
    <property type="match status" value="1"/>
</dbReference>
<comment type="caution">
    <text evidence="1">The sequence shown here is derived from an EMBL/GenBank/DDBJ whole genome shotgun (WGS) entry which is preliminary data.</text>
</comment>
<dbReference type="InterPro" id="IPR026349">
    <property type="entry name" value="CHP04255"/>
</dbReference>